<dbReference type="AlphaFoldDB" id="A0AAE1EDC2"/>
<sequence>MTGEVSESHASCSRNQLNHRVELKSSSCVEGTSEQIEFSVRWARICDSKFPQQVSSELPNITGSPLSLSESVLFGFGSVSALFPDGITSVGRPGGASGQVMNNSD</sequence>
<proteinExistence type="predicted"/>
<dbReference type="Proteomes" id="UP001283361">
    <property type="component" value="Unassembled WGS sequence"/>
</dbReference>
<keyword evidence="2" id="KW-1185">Reference proteome</keyword>
<organism evidence="1 2">
    <name type="scientific">Elysia crispata</name>
    <name type="common">lettuce slug</name>
    <dbReference type="NCBI Taxonomy" id="231223"/>
    <lineage>
        <taxon>Eukaryota</taxon>
        <taxon>Metazoa</taxon>
        <taxon>Spiralia</taxon>
        <taxon>Lophotrochozoa</taxon>
        <taxon>Mollusca</taxon>
        <taxon>Gastropoda</taxon>
        <taxon>Heterobranchia</taxon>
        <taxon>Euthyneura</taxon>
        <taxon>Panpulmonata</taxon>
        <taxon>Sacoglossa</taxon>
        <taxon>Placobranchoidea</taxon>
        <taxon>Plakobranchidae</taxon>
        <taxon>Elysia</taxon>
    </lineage>
</organism>
<reference evidence="1" key="1">
    <citation type="journal article" date="2023" name="G3 (Bethesda)">
        <title>A reference genome for the long-term kleptoplast-retaining sea slug Elysia crispata morphotype clarki.</title>
        <authorList>
            <person name="Eastman K.E."/>
            <person name="Pendleton A.L."/>
            <person name="Shaikh M.A."/>
            <person name="Suttiyut T."/>
            <person name="Ogas R."/>
            <person name="Tomko P."/>
            <person name="Gavelis G."/>
            <person name="Widhalm J.R."/>
            <person name="Wisecaver J.H."/>
        </authorList>
    </citation>
    <scope>NUCLEOTIDE SEQUENCE</scope>
    <source>
        <strain evidence="1">ECLA1</strain>
    </source>
</reference>
<name>A0AAE1EDC2_9GAST</name>
<gene>
    <name evidence="1" type="ORF">RRG08_033189</name>
</gene>
<dbReference type="EMBL" id="JAWDGP010000228">
    <property type="protein sequence ID" value="KAK3802530.1"/>
    <property type="molecule type" value="Genomic_DNA"/>
</dbReference>
<accession>A0AAE1EDC2</accession>
<evidence type="ECO:0000313" key="1">
    <source>
        <dbReference type="EMBL" id="KAK3802530.1"/>
    </source>
</evidence>
<comment type="caution">
    <text evidence="1">The sequence shown here is derived from an EMBL/GenBank/DDBJ whole genome shotgun (WGS) entry which is preliminary data.</text>
</comment>
<protein>
    <submittedName>
        <fullName evidence="1">Uncharacterized protein</fullName>
    </submittedName>
</protein>
<evidence type="ECO:0000313" key="2">
    <source>
        <dbReference type="Proteomes" id="UP001283361"/>
    </source>
</evidence>